<dbReference type="Proteomes" id="UP000001883">
    <property type="component" value="Chromosome"/>
</dbReference>
<dbReference type="EMBL" id="AP011540">
    <property type="protein sequence ID" value="BAI64054.1"/>
    <property type="molecule type" value="Genomic_DNA"/>
</dbReference>
<evidence type="ECO:0000313" key="1">
    <source>
        <dbReference type="EMBL" id="BAI64054.1"/>
    </source>
</evidence>
<accession>D2NQX8</accession>
<evidence type="ECO:0000313" key="2">
    <source>
        <dbReference type="Proteomes" id="UP000001883"/>
    </source>
</evidence>
<name>D2NQX8_ROTMD</name>
<dbReference type="HOGENOM" id="CLU_1229134_0_0_11"/>
<proteinExistence type="predicted"/>
<organism evidence="1 2">
    <name type="scientific">Rothia mucilaginosa (strain DY-18)</name>
    <name type="common">Stomatococcus mucilaginosus</name>
    <dbReference type="NCBI Taxonomy" id="680646"/>
    <lineage>
        <taxon>Bacteria</taxon>
        <taxon>Bacillati</taxon>
        <taxon>Actinomycetota</taxon>
        <taxon>Actinomycetes</taxon>
        <taxon>Micrococcales</taxon>
        <taxon>Micrococcaceae</taxon>
        <taxon>Rothia</taxon>
    </lineage>
</organism>
<gene>
    <name evidence="1" type="ordered locus">RMDY18_02220</name>
</gene>
<keyword evidence="2" id="KW-1185">Reference proteome</keyword>
<protein>
    <submittedName>
        <fullName evidence="1">Permease of the drug/metabolite transporter (DMT) superfamily</fullName>
    </submittedName>
</protein>
<dbReference type="AlphaFoldDB" id="D2NQX8"/>
<reference evidence="1 2" key="2">
    <citation type="journal article" date="2010" name="J Osaka Dent Univ">
        <title>Isolation and identification of Rothia mucilaginosa from persistent apical periodontitis lesions.</title>
        <authorList>
            <person name="Yamane K."/>
            <person name="Yoshida M."/>
            <person name="Fujihira T."/>
            <person name="Baba T."/>
            <person name="Tsuji N."/>
            <person name="Hayashi H."/>
            <person name="Sugimori C."/>
            <person name="Yamanaka T."/>
            <person name="Mashimo C."/>
            <person name="Nambu T."/>
            <person name="Kawai H."/>
            <person name="Fukushima H."/>
        </authorList>
    </citation>
    <scope>NUCLEOTIDE SEQUENCE [LARGE SCALE GENOMIC DNA]</scope>
    <source>
        <strain evidence="1 2">DY-18</strain>
    </source>
</reference>
<sequence>MRVALERAVSVEGACFFHSFCGEGVRVRGALVLAQGTNDAAGVAHHEGVSGDVLGDDGACADDGVLADGHAAQDDSSATDPYVVFNGDGCACFPVVGAVAGVERVGGGHELYVAANQYGGADADRADVQEDGAEVEEGAVTDVGVHAVVEACAGADVGVFAQVAEVFTVDVHCLRLLAACVVFFGEDGGGVNALELCGAFGVGHVDGTVGHAVEVFTSGALRGVH</sequence>
<dbReference type="KEGG" id="rmu:RMDY18_02220"/>
<reference evidence="1 2" key="3">
    <citation type="journal article" date="2010" name="Sequencing">
        <title>Complete Genome Sequence of Rothia mucilaginosa DY-18: A Clinical Isolate with Dense Meshwork-Like Structures from a Persistent Apical Periodontitis Lesion.</title>
        <authorList>
            <person name="Yamane K."/>
            <person name="Nambu T."/>
            <person name="Yamanaka T."/>
            <person name="Mashimo C."/>
            <person name="Sugimori C."/>
            <person name="Leung K.-P."/>
            <person name="Fukushima H."/>
        </authorList>
    </citation>
    <scope>NUCLEOTIDE SEQUENCE [LARGE SCALE GENOMIC DNA]</scope>
    <source>
        <strain evidence="1 2">DY-18</strain>
    </source>
</reference>
<reference evidence="2" key="1">
    <citation type="submission" date="2009-07" db="EMBL/GenBank/DDBJ databases">
        <title>Complete genome sequence of Rothia mucilaginosa DJ.</title>
        <authorList>
            <person name="Yamane K."/>
            <person name="Nambu T."/>
            <person name="Mashimo C."/>
            <person name="Sugimori C."/>
            <person name="Yamanaka T."/>
            <person name="Leung K."/>
            <person name="Fukushima H."/>
        </authorList>
    </citation>
    <scope>NUCLEOTIDE SEQUENCE [LARGE SCALE GENOMIC DNA]</scope>
    <source>
        <strain evidence="2">DY-18</strain>
    </source>
</reference>